<feature type="signal peptide" evidence="2">
    <location>
        <begin position="1"/>
        <end position="21"/>
    </location>
</feature>
<dbReference type="EMBL" id="JAFLWI010000002">
    <property type="protein sequence ID" value="MBO0481018.1"/>
    <property type="molecule type" value="Genomic_DNA"/>
</dbReference>
<dbReference type="PROSITE" id="PS51257">
    <property type="entry name" value="PROKAR_LIPOPROTEIN"/>
    <property type="match status" value="1"/>
</dbReference>
<dbReference type="InterPro" id="IPR029050">
    <property type="entry name" value="Immunoprotect_excell_Ig-like"/>
</dbReference>
<keyword evidence="1 2" id="KW-0732">Signal</keyword>
<dbReference type="Gene3D" id="2.60.40.1240">
    <property type="match status" value="1"/>
</dbReference>
<accession>A0ABS3HYT1</accession>
<gene>
    <name evidence="3" type="ORF">JZO71_01605</name>
</gene>
<evidence type="ECO:0000256" key="2">
    <source>
        <dbReference type="SAM" id="SignalP"/>
    </source>
</evidence>
<sequence>MKKIIYLIGSLMMLVSLLVACGTNESTKNDSSIKEKKQTSVAEGIRFTISQPKKEKKQELGKEKILYTFQVKGENVSSNSKGLGSIDFVLETTDRKEVDIDPTMATFGDELKPTKSLSGPVTFSLNKTEKPKKLIYKLGDKKTAEWDVKE</sequence>
<organism evidence="3 4">
    <name type="scientific">Candidatus Enterococcus courvalinii</name>
    <dbReference type="NCBI Taxonomy" id="2815329"/>
    <lineage>
        <taxon>Bacteria</taxon>
        <taxon>Bacillati</taxon>
        <taxon>Bacillota</taxon>
        <taxon>Bacilli</taxon>
        <taxon>Lactobacillales</taxon>
        <taxon>Enterococcaceae</taxon>
        <taxon>Enterococcus</taxon>
    </lineage>
</organism>
<evidence type="ECO:0000256" key="1">
    <source>
        <dbReference type="ARBA" id="ARBA00022729"/>
    </source>
</evidence>
<keyword evidence="4" id="KW-1185">Reference proteome</keyword>
<name>A0ABS3HYT1_9ENTE</name>
<reference evidence="3 4" key="1">
    <citation type="submission" date="2021-03" db="EMBL/GenBank/DDBJ databases">
        <title>Enterococcal diversity collection.</title>
        <authorList>
            <person name="Gilmore M.S."/>
            <person name="Schwartzman J."/>
            <person name="Van Tyne D."/>
            <person name="Martin M."/>
            <person name="Earl A.M."/>
            <person name="Manson A.L."/>
            <person name="Straub T."/>
            <person name="Salamzade R."/>
            <person name="Saavedra J."/>
            <person name="Lebreton F."/>
            <person name="Prichula J."/>
            <person name="Schaufler K."/>
            <person name="Gaca A."/>
            <person name="Sgardioli B."/>
            <person name="Wagenaar J."/>
            <person name="Strong T."/>
        </authorList>
    </citation>
    <scope>NUCLEOTIDE SEQUENCE [LARGE SCALE GENOMIC DNA]</scope>
    <source>
        <strain evidence="3 4">MSG2901</strain>
    </source>
</reference>
<protein>
    <submittedName>
        <fullName evidence="3">DUF4352 domain-containing protein</fullName>
    </submittedName>
</protein>
<dbReference type="Proteomes" id="UP000664832">
    <property type="component" value="Unassembled WGS sequence"/>
</dbReference>
<comment type="caution">
    <text evidence="3">The sequence shown here is derived from an EMBL/GenBank/DDBJ whole genome shotgun (WGS) entry which is preliminary data.</text>
</comment>
<feature type="chain" id="PRO_5045089808" evidence="2">
    <location>
        <begin position="22"/>
        <end position="150"/>
    </location>
</feature>
<evidence type="ECO:0000313" key="3">
    <source>
        <dbReference type="EMBL" id="MBO0481018.1"/>
    </source>
</evidence>
<dbReference type="RefSeq" id="WP_206897849.1">
    <property type="nucleotide sequence ID" value="NZ_JAFLWI010000002.1"/>
</dbReference>
<evidence type="ECO:0000313" key="4">
    <source>
        <dbReference type="Proteomes" id="UP000664832"/>
    </source>
</evidence>
<proteinExistence type="predicted"/>